<evidence type="ECO:0000256" key="1">
    <source>
        <dbReference type="SAM" id="MobiDB-lite"/>
    </source>
</evidence>
<reference evidence="2 3" key="1">
    <citation type="journal article" date="2018" name="Evol. Lett.">
        <title>Horizontal gene cluster transfer increased hallucinogenic mushroom diversity.</title>
        <authorList>
            <person name="Reynolds H.T."/>
            <person name="Vijayakumar V."/>
            <person name="Gluck-Thaler E."/>
            <person name="Korotkin H.B."/>
            <person name="Matheny P.B."/>
            <person name="Slot J.C."/>
        </authorList>
    </citation>
    <scope>NUCLEOTIDE SEQUENCE [LARGE SCALE GENOMIC DNA]</scope>
    <source>
        <strain evidence="2 3">SRW20</strain>
    </source>
</reference>
<dbReference type="AlphaFoldDB" id="A0A409VYE4"/>
<accession>A0A409VYE4</accession>
<comment type="caution">
    <text evidence="2">The sequence shown here is derived from an EMBL/GenBank/DDBJ whole genome shotgun (WGS) entry which is preliminary data.</text>
</comment>
<evidence type="ECO:0000313" key="2">
    <source>
        <dbReference type="EMBL" id="PPQ71294.1"/>
    </source>
</evidence>
<organism evidence="2 3">
    <name type="scientific">Gymnopilus dilepis</name>
    <dbReference type="NCBI Taxonomy" id="231916"/>
    <lineage>
        <taxon>Eukaryota</taxon>
        <taxon>Fungi</taxon>
        <taxon>Dikarya</taxon>
        <taxon>Basidiomycota</taxon>
        <taxon>Agaricomycotina</taxon>
        <taxon>Agaricomycetes</taxon>
        <taxon>Agaricomycetidae</taxon>
        <taxon>Agaricales</taxon>
        <taxon>Agaricineae</taxon>
        <taxon>Hymenogastraceae</taxon>
        <taxon>Gymnopilus</taxon>
    </lineage>
</organism>
<dbReference type="Proteomes" id="UP000284706">
    <property type="component" value="Unassembled WGS sequence"/>
</dbReference>
<sequence>MRYHQHPHTYHPHVVRPARRGRDVMSIQNLINHDEDTVTAVQPSSYTAPTPTTDMAHPKKSTFSLRPITAAGWKNSQPTAVSLSMAKKRRVLNTSRRTAGRAPTQNSIKGYVNSVLKPIEEHDKSKWGANVYFGQPAREEPSTTSTSPIATPVVSTPYNGLVRDTFSDISFIMPIPNVSQSTYTTTPLPKRQKKSAMVLPPAPQLRLHIPVLGMDTRRGRRKGKDHDANAVQWRPSLYNQRTKADPSEFIMWAPPQS</sequence>
<keyword evidence="3" id="KW-1185">Reference proteome</keyword>
<gene>
    <name evidence="2" type="ORF">CVT26_011944</name>
</gene>
<feature type="compositionally biased region" description="Basic residues" evidence="1">
    <location>
        <begin position="1"/>
        <end position="19"/>
    </location>
</feature>
<proteinExistence type="predicted"/>
<feature type="region of interest" description="Disordered" evidence="1">
    <location>
        <begin position="1"/>
        <end position="21"/>
    </location>
</feature>
<dbReference type="EMBL" id="NHYE01005508">
    <property type="protein sequence ID" value="PPQ71294.1"/>
    <property type="molecule type" value="Genomic_DNA"/>
</dbReference>
<protein>
    <submittedName>
        <fullName evidence="2">Uncharacterized protein</fullName>
    </submittedName>
</protein>
<name>A0A409VYE4_9AGAR</name>
<dbReference type="InParanoid" id="A0A409VYE4"/>
<evidence type="ECO:0000313" key="3">
    <source>
        <dbReference type="Proteomes" id="UP000284706"/>
    </source>
</evidence>